<dbReference type="Pfam" id="PF13365">
    <property type="entry name" value="Trypsin_2"/>
    <property type="match status" value="1"/>
</dbReference>
<evidence type="ECO:0000313" key="1">
    <source>
        <dbReference type="EMBL" id="ODS34449.1"/>
    </source>
</evidence>
<sequence length="254" mass="28682">MPIQGDAVRDFIFPIVLAKSESHDSVSLIEFLGTGFCIGSNGYALTAGHVLDISVPSNHAIIGMFVESTENKWRFFNANTVDIHPVEDVALLRLGGNHWKTSGIKVSFEPQYSSMKYHLFGYPKSNLLECTNNKYITCKASKRPDLIYSEGHIRRRVSWELLNIKGKSFFELSTPVGVGCSGSPVFHVRNNLWNVVGIYICDKIEYIKYEGYDKDLNWGIQTIEIPSQLSYAVRMESLKDWVPKTLNHTLEGIN</sequence>
<protein>
    <recommendedName>
        <fullName evidence="3">Trypsin</fullName>
    </recommendedName>
</protein>
<evidence type="ECO:0000313" key="2">
    <source>
        <dbReference type="Proteomes" id="UP000094056"/>
    </source>
</evidence>
<evidence type="ECO:0008006" key="3">
    <source>
        <dbReference type="Google" id="ProtNLM"/>
    </source>
</evidence>
<dbReference type="EMBL" id="MAYW01000006">
    <property type="protein sequence ID" value="ODS34449.1"/>
    <property type="molecule type" value="Genomic_DNA"/>
</dbReference>
<accession>A0A1E3XFT2</accession>
<dbReference type="Proteomes" id="UP000094056">
    <property type="component" value="Unassembled WGS sequence"/>
</dbReference>
<dbReference type="Gene3D" id="2.40.10.10">
    <property type="entry name" value="Trypsin-like serine proteases"/>
    <property type="match status" value="2"/>
</dbReference>
<proteinExistence type="predicted"/>
<dbReference type="InterPro" id="IPR043504">
    <property type="entry name" value="Peptidase_S1_PA_chymotrypsin"/>
</dbReference>
<reference evidence="1 2" key="1">
    <citation type="submission" date="2016-07" db="EMBL/GenBank/DDBJ databases">
        <title>Draft genome of Scalindua rubra, obtained from a brine-seawater interface in the Red Sea, sheds light on salt adaptation in anammox bacteria.</title>
        <authorList>
            <person name="Speth D.R."/>
            <person name="Lagkouvardos I."/>
            <person name="Wang Y."/>
            <person name="Qian P.-Y."/>
            <person name="Dutilh B.E."/>
            <person name="Jetten M.S."/>
        </authorList>
    </citation>
    <scope>NUCLEOTIDE SEQUENCE [LARGE SCALE GENOMIC DNA]</scope>
    <source>
        <strain evidence="1">BSI-1</strain>
    </source>
</reference>
<organism evidence="1 2">
    <name type="scientific">Candidatus Scalindua rubra</name>
    <dbReference type="NCBI Taxonomy" id="1872076"/>
    <lineage>
        <taxon>Bacteria</taxon>
        <taxon>Pseudomonadati</taxon>
        <taxon>Planctomycetota</taxon>
        <taxon>Candidatus Brocadiia</taxon>
        <taxon>Candidatus Brocadiales</taxon>
        <taxon>Candidatus Scalinduaceae</taxon>
        <taxon>Candidatus Scalindua</taxon>
    </lineage>
</organism>
<comment type="caution">
    <text evidence="1">The sequence shown here is derived from an EMBL/GenBank/DDBJ whole genome shotgun (WGS) entry which is preliminary data.</text>
</comment>
<dbReference type="SUPFAM" id="SSF50494">
    <property type="entry name" value="Trypsin-like serine proteases"/>
    <property type="match status" value="1"/>
</dbReference>
<gene>
    <name evidence="1" type="ORF">SCARUB_00400</name>
</gene>
<name>A0A1E3XFT2_9BACT</name>
<dbReference type="InterPro" id="IPR009003">
    <property type="entry name" value="Peptidase_S1_PA"/>
</dbReference>
<dbReference type="AlphaFoldDB" id="A0A1E3XFT2"/>